<protein>
    <submittedName>
        <fullName evidence="1">Uncharacterized protein</fullName>
    </submittedName>
</protein>
<gene>
    <name evidence="1" type="ORF">METZ01_LOCUS284582</name>
</gene>
<organism evidence="1">
    <name type="scientific">marine metagenome</name>
    <dbReference type="NCBI Taxonomy" id="408172"/>
    <lineage>
        <taxon>unclassified sequences</taxon>
        <taxon>metagenomes</taxon>
        <taxon>ecological metagenomes</taxon>
    </lineage>
</organism>
<sequence length="37" mass="4034">MSITDEGHYGPKQLNLLKTVWGEGFLSPGGTDEIDEV</sequence>
<name>A0A382L416_9ZZZZ</name>
<reference evidence="1" key="1">
    <citation type="submission" date="2018-05" db="EMBL/GenBank/DDBJ databases">
        <authorList>
            <person name="Lanie J.A."/>
            <person name="Ng W.-L."/>
            <person name="Kazmierczak K.M."/>
            <person name="Andrzejewski T.M."/>
            <person name="Davidsen T.M."/>
            <person name="Wayne K.J."/>
            <person name="Tettelin H."/>
            <person name="Glass J.I."/>
            <person name="Rusch D."/>
            <person name="Podicherti R."/>
            <person name="Tsui H.-C.T."/>
            <person name="Winkler M.E."/>
        </authorList>
    </citation>
    <scope>NUCLEOTIDE SEQUENCE</scope>
</reference>
<dbReference type="AlphaFoldDB" id="A0A382L416"/>
<proteinExistence type="predicted"/>
<evidence type="ECO:0000313" key="1">
    <source>
        <dbReference type="EMBL" id="SVC31728.1"/>
    </source>
</evidence>
<accession>A0A382L416</accession>
<dbReference type="EMBL" id="UINC01084770">
    <property type="protein sequence ID" value="SVC31728.1"/>
    <property type="molecule type" value="Genomic_DNA"/>
</dbReference>
<feature type="non-terminal residue" evidence="1">
    <location>
        <position position="37"/>
    </location>
</feature>